<evidence type="ECO:0000313" key="6">
    <source>
        <dbReference type="EMBL" id="PUA32384.1"/>
    </source>
</evidence>
<feature type="transmembrane region" description="Helical" evidence="5">
    <location>
        <begin position="245"/>
        <end position="262"/>
    </location>
</feature>
<dbReference type="EMBL" id="NBVN01000004">
    <property type="protein sequence ID" value="PUA32384.1"/>
    <property type="molecule type" value="Genomic_DNA"/>
</dbReference>
<dbReference type="GO" id="GO:0005886">
    <property type="term" value="C:plasma membrane"/>
    <property type="evidence" value="ECO:0007669"/>
    <property type="project" value="TreeGrafter"/>
</dbReference>
<dbReference type="InterPro" id="IPR052561">
    <property type="entry name" value="ComplexI_Subunit1"/>
</dbReference>
<accession>A0A2R7Y4D8</accession>
<dbReference type="AlphaFoldDB" id="A0A2R7Y4D8"/>
<feature type="transmembrane region" description="Helical" evidence="5">
    <location>
        <begin position="21"/>
        <end position="41"/>
    </location>
</feature>
<organism evidence="6 7">
    <name type="scientific">Zestosphaera tikiterensis</name>
    <dbReference type="NCBI Taxonomy" id="1973259"/>
    <lineage>
        <taxon>Archaea</taxon>
        <taxon>Thermoproteota</taxon>
        <taxon>Thermoprotei</taxon>
        <taxon>Desulfurococcales</taxon>
        <taxon>Desulfurococcaceae</taxon>
        <taxon>Zestosphaera</taxon>
    </lineage>
</organism>
<reference evidence="6" key="2">
    <citation type="journal article" date="2018" name="Syst. Appl. Microbiol.">
        <title>A new symbiotic nanoarchaeote (Candidatus Nanoclepta minutus) and its host (Zestosphaera tikiterensis gen. nov., sp. nov.) from a New Zealand hot spring.</title>
        <authorList>
            <person name="St John E."/>
            <person name="Liu Y."/>
            <person name="Podar M."/>
            <person name="Stott M.B."/>
            <person name="Meneghin J."/>
            <person name="Chen Z."/>
            <person name="Lagutin K."/>
            <person name="Mitchell K."/>
            <person name="Reysenbach A.L."/>
        </authorList>
    </citation>
    <scope>NUCLEOTIDE SEQUENCE [LARGE SCALE GENOMIC DNA]</scope>
    <source>
        <strain evidence="6">NZ3</strain>
    </source>
</reference>
<reference evidence="6" key="1">
    <citation type="submission" date="2017-04" db="EMBL/GenBank/DDBJ databases">
        <authorList>
            <person name="Afonso C.L."/>
            <person name="Miller P.J."/>
            <person name="Scott M.A."/>
            <person name="Spackman E."/>
            <person name="Goraichik I."/>
            <person name="Dimitrov K.M."/>
            <person name="Suarez D.L."/>
            <person name="Swayne D.E."/>
        </authorList>
    </citation>
    <scope>NUCLEOTIDE SEQUENCE</scope>
    <source>
        <strain evidence="6">NZ3</strain>
    </source>
</reference>
<sequence>MVLIPIYEPTAGFRIGFNGGVGLDFITISLISFFAVVSAFLPPLLDGVERKVRAKIQSRIGPPTVMQTWYDLRKLAVKELKMPLGGELAVLTVFLSLITSVSSIAYLTYVLITSTLNPLSIATLIVLITASHNLTLLSSVSTSNPFSIVGSYRNVTLLLVNEFGFMAGFIATLYALVRLSTNPTPLSFLAYALGLAALIVSTYVGCGRLPYDIHEAEPELASGALIEFSGVALGTYLYTHLMMRYVFSLLVAYAISTLIIGFTNALVVIAVLALLTSIIYILYGVVAAMLGRTRVDLGVRTLFTLYVSLTLCLVVAWLFA</sequence>
<feature type="transmembrane region" description="Helical" evidence="5">
    <location>
        <begin position="157"/>
        <end position="176"/>
    </location>
</feature>
<evidence type="ECO:0000256" key="5">
    <source>
        <dbReference type="SAM" id="Phobius"/>
    </source>
</evidence>
<keyword evidence="3 5" id="KW-1133">Transmembrane helix</keyword>
<feature type="transmembrane region" description="Helical" evidence="5">
    <location>
        <begin position="268"/>
        <end position="290"/>
    </location>
</feature>
<feature type="transmembrane region" description="Helical" evidence="5">
    <location>
        <begin position="119"/>
        <end position="137"/>
    </location>
</feature>
<gene>
    <name evidence="6" type="ORF">B7O98_06925</name>
</gene>
<dbReference type="InterPro" id="IPR001694">
    <property type="entry name" value="NADH_UbQ_OxRdtase_su1/FPO"/>
</dbReference>
<dbReference type="PANTHER" id="PTHR43359:SF1">
    <property type="entry name" value="FORMATE HYDROGENLYASE SUBUNIT 4-RELATED"/>
    <property type="match status" value="1"/>
</dbReference>
<dbReference type="PANTHER" id="PTHR43359">
    <property type="entry name" value="FORMATE HYDROGENLYASE SUBUNIT 4"/>
    <property type="match status" value="1"/>
</dbReference>
<proteinExistence type="predicted"/>
<evidence type="ECO:0000256" key="1">
    <source>
        <dbReference type="ARBA" id="ARBA00004141"/>
    </source>
</evidence>
<dbReference type="Proteomes" id="UP000244093">
    <property type="component" value="Unassembled WGS sequence"/>
</dbReference>
<evidence type="ECO:0000313" key="7">
    <source>
        <dbReference type="Proteomes" id="UP000244093"/>
    </source>
</evidence>
<feature type="transmembrane region" description="Helical" evidence="5">
    <location>
        <begin position="88"/>
        <end position="112"/>
    </location>
</feature>
<keyword evidence="2 5" id="KW-0812">Transmembrane</keyword>
<comment type="caution">
    <text evidence="6">The sequence shown here is derived from an EMBL/GenBank/DDBJ whole genome shotgun (WGS) entry which is preliminary data.</text>
</comment>
<evidence type="ECO:0000256" key="3">
    <source>
        <dbReference type="ARBA" id="ARBA00022989"/>
    </source>
</evidence>
<keyword evidence="4 5" id="KW-0472">Membrane</keyword>
<feature type="transmembrane region" description="Helical" evidence="5">
    <location>
        <begin position="302"/>
        <end position="319"/>
    </location>
</feature>
<evidence type="ECO:0000256" key="2">
    <source>
        <dbReference type="ARBA" id="ARBA00022692"/>
    </source>
</evidence>
<feature type="transmembrane region" description="Helical" evidence="5">
    <location>
        <begin position="220"/>
        <end position="238"/>
    </location>
</feature>
<feature type="transmembrane region" description="Helical" evidence="5">
    <location>
        <begin position="188"/>
        <end position="205"/>
    </location>
</feature>
<dbReference type="Pfam" id="PF00146">
    <property type="entry name" value="NADHdh"/>
    <property type="match status" value="1"/>
</dbReference>
<evidence type="ECO:0000256" key="4">
    <source>
        <dbReference type="ARBA" id="ARBA00023136"/>
    </source>
</evidence>
<comment type="subcellular location">
    <subcellularLocation>
        <location evidence="1">Membrane</location>
        <topology evidence="1">Multi-pass membrane protein</topology>
    </subcellularLocation>
</comment>
<name>A0A2R7Y4D8_9CREN</name>
<protein>
    <submittedName>
        <fullName evidence="6">Uncharacterized protein</fullName>
    </submittedName>
</protein>